<reference evidence="2" key="1">
    <citation type="journal article" date="2023" name="Mol. Phylogenet. Evol.">
        <title>Genome-scale phylogeny and comparative genomics of the fungal order Sordariales.</title>
        <authorList>
            <person name="Hensen N."/>
            <person name="Bonometti L."/>
            <person name="Westerberg I."/>
            <person name="Brannstrom I.O."/>
            <person name="Guillou S."/>
            <person name="Cros-Aarteil S."/>
            <person name="Calhoun S."/>
            <person name="Haridas S."/>
            <person name="Kuo A."/>
            <person name="Mondo S."/>
            <person name="Pangilinan J."/>
            <person name="Riley R."/>
            <person name="LaButti K."/>
            <person name="Andreopoulos B."/>
            <person name="Lipzen A."/>
            <person name="Chen C."/>
            <person name="Yan M."/>
            <person name="Daum C."/>
            <person name="Ng V."/>
            <person name="Clum A."/>
            <person name="Steindorff A."/>
            <person name="Ohm R.A."/>
            <person name="Martin F."/>
            <person name="Silar P."/>
            <person name="Natvig D.O."/>
            <person name="Lalanne C."/>
            <person name="Gautier V."/>
            <person name="Ament-Velasquez S.L."/>
            <person name="Kruys A."/>
            <person name="Hutchinson M.I."/>
            <person name="Powell A.J."/>
            <person name="Barry K."/>
            <person name="Miller A.N."/>
            <person name="Grigoriev I.V."/>
            <person name="Debuchy R."/>
            <person name="Gladieux P."/>
            <person name="Hiltunen Thoren M."/>
            <person name="Johannesson H."/>
        </authorList>
    </citation>
    <scope>NUCLEOTIDE SEQUENCE</scope>
    <source>
        <strain evidence="2">FGSC 1904</strain>
    </source>
</reference>
<dbReference type="AlphaFoldDB" id="A0AAE0PD21"/>
<reference evidence="2" key="2">
    <citation type="submission" date="2023-07" db="EMBL/GenBank/DDBJ databases">
        <authorList>
            <consortium name="Lawrence Berkeley National Laboratory"/>
            <person name="Haridas S."/>
            <person name="Hensen N."/>
            <person name="Bonometti L."/>
            <person name="Westerberg I."/>
            <person name="Brannstrom I.O."/>
            <person name="Guillou S."/>
            <person name="Cros-Aarteil S."/>
            <person name="Calhoun S."/>
            <person name="Kuo A."/>
            <person name="Mondo S."/>
            <person name="Pangilinan J."/>
            <person name="Riley R."/>
            <person name="LaButti K."/>
            <person name="Andreopoulos B."/>
            <person name="Lipzen A."/>
            <person name="Chen C."/>
            <person name="Yanf M."/>
            <person name="Daum C."/>
            <person name="Ng V."/>
            <person name="Clum A."/>
            <person name="Steindorff A."/>
            <person name="Ohm R."/>
            <person name="Martin F."/>
            <person name="Silar P."/>
            <person name="Natvig D."/>
            <person name="Lalanne C."/>
            <person name="Gautier V."/>
            <person name="Ament-velasquez S.L."/>
            <person name="Kruys A."/>
            <person name="Hutchinson M.I."/>
            <person name="Powell A.J."/>
            <person name="Barry K."/>
            <person name="Miller A.N."/>
            <person name="Grigoriev I.V."/>
            <person name="Debuchy R."/>
            <person name="Gladieux P."/>
            <person name="Thoren M.H."/>
            <person name="Johannesson H."/>
        </authorList>
    </citation>
    <scope>NUCLEOTIDE SEQUENCE</scope>
    <source>
        <strain evidence="2">FGSC 1904</strain>
    </source>
</reference>
<comment type="caution">
    <text evidence="2">The sequence shown here is derived from an EMBL/GenBank/DDBJ whole genome shotgun (WGS) entry which is preliminary data.</text>
</comment>
<gene>
    <name evidence="2" type="ORF">B0T20DRAFT_224148</name>
</gene>
<sequence>MFSNPHLPATMCMLLYVLVLHTSSVPPLALTQYSESLIGQLQFATLHNMEGFEVLGEVFKTMHCALCVKCSFPRHGPPHLLRREGFVACSGST</sequence>
<evidence type="ECO:0000313" key="3">
    <source>
        <dbReference type="Proteomes" id="UP001281003"/>
    </source>
</evidence>
<dbReference type="EMBL" id="JAUTDP010000007">
    <property type="protein sequence ID" value="KAK3397592.1"/>
    <property type="molecule type" value="Genomic_DNA"/>
</dbReference>
<keyword evidence="1" id="KW-0732">Signal</keyword>
<organism evidence="2 3">
    <name type="scientific">Sordaria brevicollis</name>
    <dbReference type="NCBI Taxonomy" id="83679"/>
    <lineage>
        <taxon>Eukaryota</taxon>
        <taxon>Fungi</taxon>
        <taxon>Dikarya</taxon>
        <taxon>Ascomycota</taxon>
        <taxon>Pezizomycotina</taxon>
        <taxon>Sordariomycetes</taxon>
        <taxon>Sordariomycetidae</taxon>
        <taxon>Sordariales</taxon>
        <taxon>Sordariaceae</taxon>
        <taxon>Sordaria</taxon>
    </lineage>
</organism>
<proteinExistence type="predicted"/>
<protein>
    <recommendedName>
        <fullName evidence="4">Secreted protein</fullName>
    </recommendedName>
</protein>
<evidence type="ECO:0000313" key="2">
    <source>
        <dbReference type="EMBL" id="KAK3397592.1"/>
    </source>
</evidence>
<name>A0AAE0PD21_SORBR</name>
<feature type="signal peptide" evidence="1">
    <location>
        <begin position="1"/>
        <end position="24"/>
    </location>
</feature>
<accession>A0AAE0PD21</accession>
<evidence type="ECO:0008006" key="4">
    <source>
        <dbReference type="Google" id="ProtNLM"/>
    </source>
</evidence>
<dbReference type="Proteomes" id="UP001281003">
    <property type="component" value="Unassembled WGS sequence"/>
</dbReference>
<feature type="chain" id="PRO_5041913933" description="Secreted protein" evidence="1">
    <location>
        <begin position="25"/>
        <end position="93"/>
    </location>
</feature>
<keyword evidence="3" id="KW-1185">Reference proteome</keyword>
<evidence type="ECO:0000256" key="1">
    <source>
        <dbReference type="SAM" id="SignalP"/>
    </source>
</evidence>